<dbReference type="RefSeq" id="WP_048888294.1">
    <property type="nucleotide sequence ID" value="NZ_LFEJ01000018.1"/>
</dbReference>
<organism evidence="2 3">
    <name type="scientific">Franconibacter pulveris</name>
    <dbReference type="NCBI Taxonomy" id="435910"/>
    <lineage>
        <taxon>Bacteria</taxon>
        <taxon>Pseudomonadati</taxon>
        <taxon>Pseudomonadota</taxon>
        <taxon>Gammaproteobacteria</taxon>
        <taxon>Enterobacterales</taxon>
        <taxon>Enterobacteriaceae</taxon>
        <taxon>Franconibacter</taxon>
    </lineage>
</organism>
<dbReference type="PATRIC" id="fig|1656095.3.peg.826"/>
<evidence type="ECO:0000313" key="3">
    <source>
        <dbReference type="Proteomes" id="UP000037315"/>
    </source>
</evidence>
<proteinExistence type="predicted"/>
<dbReference type="Pfam" id="PF01726">
    <property type="entry name" value="LexA_DNA_bind"/>
    <property type="match status" value="1"/>
</dbReference>
<protein>
    <submittedName>
        <fullName evidence="2">LexA family transcriptional regulator</fullName>
    </submittedName>
</protein>
<keyword evidence="3" id="KW-1185">Reference proteome</keyword>
<accession>A0A0J8VLN3</accession>
<name>A0A0J8VLN3_9ENTR</name>
<dbReference type="InterPro" id="IPR036388">
    <property type="entry name" value="WH-like_DNA-bd_sf"/>
</dbReference>
<evidence type="ECO:0000259" key="1">
    <source>
        <dbReference type="Pfam" id="PF01726"/>
    </source>
</evidence>
<dbReference type="PANTHER" id="PTHR33516">
    <property type="entry name" value="LEXA REPRESSOR"/>
    <property type="match status" value="1"/>
</dbReference>
<feature type="domain" description="LexA repressor DNA-binding" evidence="1">
    <location>
        <begin position="5"/>
        <end position="68"/>
    </location>
</feature>
<dbReference type="Proteomes" id="UP000037315">
    <property type="component" value="Unassembled WGS sequence"/>
</dbReference>
<dbReference type="SUPFAM" id="SSF46785">
    <property type="entry name" value="Winged helix' DNA-binding domain"/>
    <property type="match status" value="1"/>
</dbReference>
<sequence length="109" mass="11843">MTNTQRLTVRQQEVLALLKGFIREHGYPPTQKEVASLMGATSPNAAGDMLRSLQRRGAISIDPGVARGITINGQSAEEEAVALLRSMVLGEEQSWEKSFAFLKSRGVSV</sequence>
<comment type="caution">
    <text evidence="2">The sequence shown here is derived from an EMBL/GenBank/DDBJ whole genome shotgun (WGS) entry which is preliminary data.</text>
</comment>
<dbReference type="InterPro" id="IPR036390">
    <property type="entry name" value="WH_DNA-bd_sf"/>
</dbReference>
<dbReference type="PANTHER" id="PTHR33516:SF2">
    <property type="entry name" value="LEXA REPRESSOR-RELATED"/>
    <property type="match status" value="1"/>
</dbReference>
<dbReference type="InterPro" id="IPR050077">
    <property type="entry name" value="LexA_repressor"/>
</dbReference>
<dbReference type="STRING" id="1121863.GCA_000621185_00008"/>
<evidence type="ECO:0000313" key="2">
    <source>
        <dbReference type="EMBL" id="KMV33937.1"/>
    </source>
</evidence>
<dbReference type="AlphaFoldDB" id="A0A0J8VLN3"/>
<dbReference type="GO" id="GO:0004252">
    <property type="term" value="F:serine-type endopeptidase activity"/>
    <property type="evidence" value="ECO:0007669"/>
    <property type="project" value="InterPro"/>
</dbReference>
<gene>
    <name evidence="2" type="ORF">ACH50_14625</name>
</gene>
<reference evidence="2 3" key="1">
    <citation type="submission" date="2015-06" db="EMBL/GenBank/DDBJ databases">
        <title>Genome sequencing of Cronobacter sp. strain DJ34 isolated from petroleum contaminated sludge of Duliajan Oil Fields, Assam, India.</title>
        <authorList>
            <person name="Pal S."/>
            <person name="Banerjee T.D."/>
            <person name="Roy A."/>
            <person name="Sar P."/>
            <person name="Kazy S.K."/>
        </authorList>
    </citation>
    <scope>NUCLEOTIDE SEQUENCE [LARGE SCALE GENOMIC DNA]</scope>
    <source>
        <strain evidence="2 3">DJ34</strain>
    </source>
</reference>
<dbReference type="OrthoDB" id="6604049at2"/>
<dbReference type="Gene3D" id="1.10.10.10">
    <property type="entry name" value="Winged helix-like DNA-binding domain superfamily/Winged helix DNA-binding domain"/>
    <property type="match status" value="1"/>
</dbReference>
<dbReference type="InterPro" id="IPR006199">
    <property type="entry name" value="LexA_DNA-bd_dom"/>
</dbReference>
<dbReference type="EMBL" id="LFEJ01000018">
    <property type="protein sequence ID" value="KMV33937.1"/>
    <property type="molecule type" value="Genomic_DNA"/>
</dbReference>
<dbReference type="GO" id="GO:0006508">
    <property type="term" value="P:proteolysis"/>
    <property type="evidence" value="ECO:0007669"/>
    <property type="project" value="InterPro"/>
</dbReference>